<accession>A0AAW1ICN8</accession>
<gene>
    <name evidence="1" type="ORF">QE152_g36775</name>
</gene>
<proteinExistence type="predicted"/>
<dbReference type="AlphaFoldDB" id="A0AAW1ICN8"/>
<comment type="caution">
    <text evidence="1">The sequence shown here is derived from an EMBL/GenBank/DDBJ whole genome shotgun (WGS) entry which is preliminary data.</text>
</comment>
<protein>
    <submittedName>
        <fullName evidence="1">Uncharacterized protein</fullName>
    </submittedName>
</protein>
<evidence type="ECO:0000313" key="1">
    <source>
        <dbReference type="EMBL" id="KAK9687005.1"/>
    </source>
</evidence>
<organism evidence="1 2">
    <name type="scientific">Popillia japonica</name>
    <name type="common">Japanese beetle</name>
    <dbReference type="NCBI Taxonomy" id="7064"/>
    <lineage>
        <taxon>Eukaryota</taxon>
        <taxon>Metazoa</taxon>
        <taxon>Ecdysozoa</taxon>
        <taxon>Arthropoda</taxon>
        <taxon>Hexapoda</taxon>
        <taxon>Insecta</taxon>
        <taxon>Pterygota</taxon>
        <taxon>Neoptera</taxon>
        <taxon>Endopterygota</taxon>
        <taxon>Coleoptera</taxon>
        <taxon>Polyphaga</taxon>
        <taxon>Scarabaeiformia</taxon>
        <taxon>Scarabaeidae</taxon>
        <taxon>Rutelinae</taxon>
        <taxon>Popillia</taxon>
    </lineage>
</organism>
<keyword evidence="2" id="KW-1185">Reference proteome</keyword>
<dbReference type="EMBL" id="JASPKY010000668">
    <property type="protein sequence ID" value="KAK9687005.1"/>
    <property type="molecule type" value="Genomic_DNA"/>
</dbReference>
<reference evidence="1 2" key="1">
    <citation type="journal article" date="2024" name="BMC Genomics">
        <title>De novo assembly and annotation of Popillia japonica's genome with initial clues to its potential as an invasive pest.</title>
        <authorList>
            <person name="Cucini C."/>
            <person name="Boschi S."/>
            <person name="Funari R."/>
            <person name="Cardaioli E."/>
            <person name="Iannotti N."/>
            <person name="Marturano G."/>
            <person name="Paoli F."/>
            <person name="Bruttini M."/>
            <person name="Carapelli A."/>
            <person name="Frati F."/>
            <person name="Nardi F."/>
        </authorList>
    </citation>
    <scope>NUCLEOTIDE SEQUENCE [LARGE SCALE GENOMIC DNA]</scope>
    <source>
        <strain evidence="1">DMR45628</strain>
    </source>
</reference>
<name>A0AAW1ICN8_POPJA</name>
<evidence type="ECO:0000313" key="2">
    <source>
        <dbReference type="Proteomes" id="UP001458880"/>
    </source>
</evidence>
<dbReference type="Proteomes" id="UP001458880">
    <property type="component" value="Unassembled WGS sequence"/>
</dbReference>
<sequence length="103" mass="11546">MLCTVMESIIMYGASIWGKAVTKDVHRKALRSVQRKTAIRVVSAHRTASTSALQAIARMPPIDLLVEHRAAVESQGGHSKDRECYKLSHECHQLIYSWSTGRQ</sequence>